<dbReference type="Proteomes" id="UP000286773">
    <property type="component" value="Unassembled WGS sequence"/>
</dbReference>
<reference evidence="7 8" key="1">
    <citation type="submission" date="2017-05" db="EMBL/GenBank/DDBJ databases">
        <title>Vagococcus spp. assemblies.</title>
        <authorList>
            <person name="Gulvik C.A."/>
        </authorList>
    </citation>
    <scope>NUCLEOTIDE SEQUENCE [LARGE SCALE GENOMIC DNA]</scope>
    <source>
        <strain evidence="7 8">LMG 24798</strain>
    </source>
</reference>
<dbReference type="InterPro" id="IPR011608">
    <property type="entry name" value="PRD"/>
</dbReference>
<protein>
    <submittedName>
        <fullName evidence="7">Uncharacterized protein</fullName>
    </submittedName>
</protein>
<dbReference type="RefSeq" id="WP_126814216.1">
    <property type="nucleotide sequence ID" value="NZ_NGKC01000011.1"/>
</dbReference>
<dbReference type="PROSITE" id="PS51099">
    <property type="entry name" value="PTS_EIIB_TYPE_2"/>
    <property type="match status" value="1"/>
</dbReference>
<keyword evidence="2" id="KW-0677">Repeat</keyword>
<dbReference type="GO" id="GO:0009401">
    <property type="term" value="P:phosphoenolpyruvate-dependent sugar phosphotransferase system"/>
    <property type="evidence" value="ECO:0007669"/>
    <property type="project" value="InterPro"/>
</dbReference>
<dbReference type="PROSITE" id="PS51372">
    <property type="entry name" value="PRD_2"/>
    <property type="match status" value="1"/>
</dbReference>
<keyword evidence="4" id="KW-0804">Transcription</keyword>
<evidence type="ECO:0000256" key="1">
    <source>
        <dbReference type="ARBA" id="ARBA00022679"/>
    </source>
</evidence>
<dbReference type="GO" id="GO:0008982">
    <property type="term" value="F:protein-N(PI)-phosphohistidine-sugar phosphotransferase activity"/>
    <property type="evidence" value="ECO:0007669"/>
    <property type="project" value="InterPro"/>
</dbReference>
<gene>
    <name evidence="7" type="ORF">CBF27_10265</name>
</gene>
<evidence type="ECO:0000313" key="7">
    <source>
        <dbReference type="EMBL" id="RSU10689.1"/>
    </source>
</evidence>
<evidence type="ECO:0000256" key="3">
    <source>
        <dbReference type="ARBA" id="ARBA00023015"/>
    </source>
</evidence>
<dbReference type="Pfam" id="PF00874">
    <property type="entry name" value="PRD"/>
    <property type="match status" value="1"/>
</dbReference>
<dbReference type="InterPro" id="IPR013011">
    <property type="entry name" value="PTS_EIIB_2"/>
</dbReference>
<keyword evidence="3" id="KW-0805">Transcription regulation</keyword>
<dbReference type="GO" id="GO:0006355">
    <property type="term" value="P:regulation of DNA-templated transcription"/>
    <property type="evidence" value="ECO:0007669"/>
    <property type="project" value="InterPro"/>
</dbReference>
<proteinExistence type="predicted"/>
<comment type="caution">
    <text evidence="7">The sequence shown here is derived from an EMBL/GenBank/DDBJ whole genome shotgun (WGS) entry which is preliminary data.</text>
</comment>
<dbReference type="SUPFAM" id="SSF63520">
    <property type="entry name" value="PTS-regulatory domain, PRD"/>
    <property type="match status" value="1"/>
</dbReference>
<accession>A0A430ARK2</accession>
<keyword evidence="1" id="KW-0808">Transferase</keyword>
<dbReference type="AlphaFoldDB" id="A0A430ARK2"/>
<dbReference type="Pfam" id="PF08279">
    <property type="entry name" value="HTH_11"/>
    <property type="match status" value="1"/>
</dbReference>
<dbReference type="EMBL" id="NGKC01000011">
    <property type="protein sequence ID" value="RSU10689.1"/>
    <property type="molecule type" value="Genomic_DNA"/>
</dbReference>
<sequence>MYISKRVKVITLLFIESRENLSVKEIASRLELSERTVYRELEGVRSLLKSYNLELTTIPNEGMLLQGKIENISKLEDELMQESHIDNYKIEERVELETLKIITESSFIKWEAVSSYIDVSLSTSKKDQNLIRQFLKKRNLILISKMGEGIRIDGKIYHKHITIMDILVKNVEFANLFKWLKDNDLQKSIFLKIMNDRYDNSCQEAFKIVKKIILSDEGDAINDIDLIEFIILFGCWIRELILDEDLTFDQEIKHVSDSERQLCHSLLGELDYSVPDEWRNYLSWLIQIYFGDQKSNNQIRNQRFTNKVKLFIQNVEEQLGIKLMENLELFTGLQNHLVKAVNRVNTGVSIRNPLNREIKQNYQSLYAIVTNSVNKVFGLNFFPNDEIGFLVLYVAVALDKLVDKSFRVLIVCSSGMGSSKMLANRLEREIPEVYVKRLTSLMELRNIELDEYELILSTVPLYLKRHEYMQVSPLLNENEIQIIRQKIENHKYTSLALLQSTDKSASRKISNKSIDQLYEFYKSSKYAVDLLKSLDLKSIKINSHHQLKNEILDMLLRKNFLSSSSAEIASADWSQNYFHVPNKKYAILNCPTTKNVSSLLVIDVEYQTADEQLTKVIVIVHPAKANQKSTALLSNLIISLITNEEADVVIRANDFELLQQFFAEELRCVLNDILL</sequence>
<dbReference type="PANTHER" id="PTHR30185:SF18">
    <property type="entry name" value="TRANSCRIPTIONAL REGULATOR MTLR"/>
    <property type="match status" value="1"/>
</dbReference>
<dbReference type="CDD" id="cd05568">
    <property type="entry name" value="PTS_IIB_bgl_like"/>
    <property type="match status" value="1"/>
</dbReference>
<dbReference type="InterPro" id="IPR036634">
    <property type="entry name" value="PRD_sf"/>
</dbReference>
<dbReference type="InterPro" id="IPR036095">
    <property type="entry name" value="PTS_EIIB-like_sf"/>
</dbReference>
<dbReference type="SUPFAM" id="SSF52794">
    <property type="entry name" value="PTS system IIB component-like"/>
    <property type="match status" value="1"/>
</dbReference>
<dbReference type="OrthoDB" id="9776005at2"/>
<keyword evidence="8" id="KW-1185">Reference proteome</keyword>
<dbReference type="Gene3D" id="1.10.1790.10">
    <property type="entry name" value="PRD domain"/>
    <property type="match status" value="1"/>
</dbReference>
<evidence type="ECO:0000313" key="8">
    <source>
        <dbReference type="Proteomes" id="UP000286773"/>
    </source>
</evidence>
<dbReference type="PANTHER" id="PTHR30185">
    <property type="entry name" value="CRYPTIC BETA-GLUCOSIDE BGL OPERON ANTITERMINATOR"/>
    <property type="match status" value="1"/>
</dbReference>
<evidence type="ECO:0000256" key="4">
    <source>
        <dbReference type="ARBA" id="ARBA00023163"/>
    </source>
</evidence>
<name>A0A430ARK2_9ENTE</name>
<evidence type="ECO:0000256" key="2">
    <source>
        <dbReference type="ARBA" id="ARBA00022737"/>
    </source>
</evidence>
<evidence type="ECO:0000259" key="5">
    <source>
        <dbReference type="PROSITE" id="PS51099"/>
    </source>
</evidence>
<dbReference type="InterPro" id="IPR050661">
    <property type="entry name" value="BglG_antiterminators"/>
</dbReference>
<evidence type="ECO:0000259" key="6">
    <source>
        <dbReference type="PROSITE" id="PS51372"/>
    </source>
</evidence>
<organism evidence="7 8">
    <name type="scientific">Vagococcus acidifermentans</name>
    <dbReference type="NCBI Taxonomy" id="564710"/>
    <lineage>
        <taxon>Bacteria</taxon>
        <taxon>Bacillati</taxon>
        <taxon>Bacillota</taxon>
        <taxon>Bacilli</taxon>
        <taxon>Lactobacillales</taxon>
        <taxon>Enterococcaceae</taxon>
        <taxon>Vagococcus</taxon>
    </lineage>
</organism>
<feature type="domain" description="PRD" evidence="6">
    <location>
        <begin position="299"/>
        <end position="404"/>
    </location>
</feature>
<feature type="domain" description="PTS EIIB type-2" evidence="5">
    <location>
        <begin position="406"/>
        <end position="495"/>
    </location>
</feature>
<dbReference type="Gene3D" id="3.40.50.2300">
    <property type="match status" value="1"/>
</dbReference>
<dbReference type="InterPro" id="IPR013196">
    <property type="entry name" value="HTH_11"/>
</dbReference>